<evidence type="ECO:0000256" key="1">
    <source>
        <dbReference type="SAM" id="MobiDB-lite"/>
    </source>
</evidence>
<name>A0A542ZM43_9MICO</name>
<dbReference type="Proteomes" id="UP000319514">
    <property type="component" value="Unassembled WGS sequence"/>
</dbReference>
<reference evidence="2 3" key="1">
    <citation type="submission" date="2019-06" db="EMBL/GenBank/DDBJ databases">
        <title>Sequencing the genomes of 1000 actinobacteria strains.</title>
        <authorList>
            <person name="Klenk H.-P."/>
        </authorList>
    </citation>
    <scope>NUCLEOTIDE SEQUENCE [LARGE SCALE GENOMIC DNA]</scope>
    <source>
        <strain evidence="2 3">DSM 18082</strain>
    </source>
</reference>
<proteinExistence type="predicted"/>
<feature type="region of interest" description="Disordered" evidence="1">
    <location>
        <begin position="54"/>
        <end position="83"/>
    </location>
</feature>
<organism evidence="2 3">
    <name type="scientific">Oryzihumus leptocrescens</name>
    <dbReference type="NCBI Taxonomy" id="297536"/>
    <lineage>
        <taxon>Bacteria</taxon>
        <taxon>Bacillati</taxon>
        <taxon>Actinomycetota</taxon>
        <taxon>Actinomycetes</taxon>
        <taxon>Micrococcales</taxon>
        <taxon>Intrasporangiaceae</taxon>
        <taxon>Oryzihumus</taxon>
    </lineage>
</organism>
<dbReference type="RefSeq" id="WP_141789226.1">
    <property type="nucleotide sequence ID" value="NZ_BAAAKX010000001.1"/>
</dbReference>
<dbReference type="EMBL" id="VFOQ01000001">
    <property type="protein sequence ID" value="TQL61444.1"/>
    <property type="molecule type" value="Genomic_DNA"/>
</dbReference>
<keyword evidence="3" id="KW-1185">Reference proteome</keyword>
<feature type="compositionally biased region" description="Low complexity" evidence="1">
    <location>
        <begin position="70"/>
        <end position="83"/>
    </location>
</feature>
<dbReference type="AlphaFoldDB" id="A0A542ZM43"/>
<protein>
    <submittedName>
        <fullName evidence="2">Uncharacterized protein</fullName>
    </submittedName>
</protein>
<gene>
    <name evidence="2" type="ORF">FB474_2855</name>
</gene>
<comment type="caution">
    <text evidence="2">The sequence shown here is derived from an EMBL/GenBank/DDBJ whole genome shotgun (WGS) entry which is preliminary data.</text>
</comment>
<accession>A0A542ZM43</accession>
<sequence>MSYVTWSPSSAEVRSVTEPSGWINSPEMLLFARRFTMFQVMQEDLARAHMEQRLHAERSRGVRRGALRIAQQARASRHQSQSR</sequence>
<evidence type="ECO:0000313" key="2">
    <source>
        <dbReference type="EMBL" id="TQL61444.1"/>
    </source>
</evidence>
<evidence type="ECO:0000313" key="3">
    <source>
        <dbReference type="Proteomes" id="UP000319514"/>
    </source>
</evidence>